<evidence type="ECO:0008006" key="3">
    <source>
        <dbReference type="Google" id="ProtNLM"/>
    </source>
</evidence>
<dbReference type="OrthoDB" id="2864564at2759"/>
<dbReference type="Proteomes" id="UP000027222">
    <property type="component" value="Unassembled WGS sequence"/>
</dbReference>
<proteinExistence type="predicted"/>
<reference evidence="2" key="1">
    <citation type="journal article" date="2014" name="Proc. Natl. Acad. Sci. U.S.A.">
        <title>Extensive sampling of basidiomycete genomes demonstrates inadequacy of the white-rot/brown-rot paradigm for wood decay fungi.</title>
        <authorList>
            <person name="Riley R."/>
            <person name="Salamov A.A."/>
            <person name="Brown D.W."/>
            <person name="Nagy L.G."/>
            <person name="Floudas D."/>
            <person name="Held B.W."/>
            <person name="Levasseur A."/>
            <person name="Lombard V."/>
            <person name="Morin E."/>
            <person name="Otillar R."/>
            <person name="Lindquist E.A."/>
            <person name="Sun H."/>
            <person name="LaButti K.M."/>
            <person name="Schmutz J."/>
            <person name="Jabbour D."/>
            <person name="Luo H."/>
            <person name="Baker S.E."/>
            <person name="Pisabarro A.G."/>
            <person name="Walton J.D."/>
            <person name="Blanchette R.A."/>
            <person name="Henrissat B."/>
            <person name="Martin F."/>
            <person name="Cullen D."/>
            <person name="Hibbett D.S."/>
            <person name="Grigoriev I.V."/>
        </authorList>
    </citation>
    <scope>NUCLEOTIDE SEQUENCE [LARGE SCALE GENOMIC DNA]</scope>
    <source>
        <strain evidence="2">CBS 339.88</strain>
    </source>
</reference>
<sequence length="511" mass="59205">MASFKIEIDALPVDVWIKIFDNIAKLDTDTHPRETLVKTSSTCRAFRSLALPLMCRTFIYHSFILGPTSSQQIGSQQTMPPSDEIDRELHRLEFFSSEPIASYVRHLELLIWPKPTTIIPETPLDDLDSMWRKFYQVLPQFRNARSFQSSYTKFDAFALQQISRLSQLKLVGLTCCKLLSPTNISLHLHGFRFQDLPSNPESMYTPTVNLWLSLLDLNRLEHLCIKLDHDYLLFLPEFSSIGKFNSLISLEISITTGVLRDLPLLLSKSPRIQSLKLDFWSRKTNEWKQVIEAYELPLISPIPYLQDYWGPYELLPFLIGRSTKSQKFRRLYLESLSRPGEDFSVYLQLFSLSIYSQYLTDLTHFHVKIRSVKYSDLESLCIILTKLQSLSVETLYTSKDITPETFLDDLTDIPLSLHIQSLRLNWTASASEDIDAKHRGTQAKLASRFPLLKKIWLCDWKRSAFLWRQSASGRQTSIVHETRTQSSFVAALHAYEENFPDDLHLSEYLDS</sequence>
<evidence type="ECO:0000313" key="2">
    <source>
        <dbReference type="Proteomes" id="UP000027222"/>
    </source>
</evidence>
<evidence type="ECO:0000313" key="1">
    <source>
        <dbReference type="EMBL" id="KDR79508.1"/>
    </source>
</evidence>
<dbReference type="AlphaFoldDB" id="A0A067TKN2"/>
<dbReference type="EMBL" id="KL142373">
    <property type="protein sequence ID" value="KDR79508.1"/>
    <property type="molecule type" value="Genomic_DNA"/>
</dbReference>
<name>A0A067TKN2_GALM3</name>
<protein>
    <recommendedName>
        <fullName evidence="3">F-box domain-containing protein</fullName>
    </recommendedName>
</protein>
<keyword evidence="2" id="KW-1185">Reference proteome</keyword>
<dbReference type="HOGENOM" id="CLU_493501_0_0_1"/>
<accession>A0A067TKN2</accession>
<gene>
    <name evidence="1" type="ORF">GALMADRAFT_243611</name>
</gene>
<organism evidence="1 2">
    <name type="scientific">Galerina marginata (strain CBS 339.88)</name>
    <dbReference type="NCBI Taxonomy" id="685588"/>
    <lineage>
        <taxon>Eukaryota</taxon>
        <taxon>Fungi</taxon>
        <taxon>Dikarya</taxon>
        <taxon>Basidiomycota</taxon>
        <taxon>Agaricomycotina</taxon>
        <taxon>Agaricomycetes</taxon>
        <taxon>Agaricomycetidae</taxon>
        <taxon>Agaricales</taxon>
        <taxon>Agaricineae</taxon>
        <taxon>Strophariaceae</taxon>
        <taxon>Galerina</taxon>
    </lineage>
</organism>